<dbReference type="Gene3D" id="1.10.287.130">
    <property type="match status" value="1"/>
</dbReference>
<reference evidence="12 13" key="1">
    <citation type="journal article" date="2014" name="ISME J.">
        <title>Ecophysiology of Thioploca ingrica as revealed by the complete genome sequence supplemented with proteomic evidence.</title>
        <authorList>
            <person name="Kojima H."/>
            <person name="Ogura Y."/>
            <person name="Yamamoto N."/>
            <person name="Togashi T."/>
            <person name="Mori H."/>
            <person name="Watanabe T."/>
            <person name="Nemoto F."/>
            <person name="Kurokawa K."/>
            <person name="Hayashi T."/>
            <person name="Fukui M."/>
        </authorList>
    </citation>
    <scope>NUCLEOTIDE SEQUENCE [LARGE SCALE GENOMIC DNA]</scope>
</reference>
<evidence type="ECO:0000256" key="2">
    <source>
        <dbReference type="ARBA" id="ARBA00004370"/>
    </source>
</evidence>
<dbReference type="Gene3D" id="3.30.450.20">
    <property type="entry name" value="PAS domain"/>
    <property type="match status" value="2"/>
</dbReference>
<dbReference type="EMBL" id="AP014633">
    <property type="protein sequence ID" value="BAP54486.1"/>
    <property type="molecule type" value="Genomic_DNA"/>
</dbReference>
<dbReference type="InterPro" id="IPR036366">
    <property type="entry name" value="PGBDSf"/>
</dbReference>
<dbReference type="GO" id="GO:0009927">
    <property type="term" value="F:histidine phosphotransfer kinase activity"/>
    <property type="evidence" value="ECO:0007669"/>
    <property type="project" value="TreeGrafter"/>
</dbReference>
<sequence>MKKLLLHNLRLRMIILVLLGVIPPMLVAIWFASSQAAHIIRQEVKENLTLRANDLANNVLRWDQMNVLALRSLSENPKFANMEEEQQLAHLSTTYRLYTEIYGLATLDREGYVIAEETGKVAELANLSTHDYFKRALAGEEIIREAIISHSFKQPTITFATPIRRLPTLNLGAKGILVEQLQQKLKEKNYYHGEINGIYDMSTAEAVRQFQANYGGLVANGVADPLTLHLIRYQEVKKPPSLDESGEIVGVAVIATFLTDLAKTVGAIRLGKTGYAFLVDELGRVLAHPESKFVIGDELTNLSHYPPVKAILEGHSGFYAFTDETQVKWLSYGIHLKNKWNVIALQQQAEVLEKEYFFIHLVILIATVAVLSVVILIWLLMTRLLKPITDLTLAAKTLSKGEWQQQVQVKYRDELGTLANTFNQMAKQLRISFSILEAKNEEAQKARAEAEEASKAKSVFVANMTHELRTPLNAIIGYSEMLQEEAEDMGLDDFIPDLKKIGSAGKHLLALINDVLDFSKVEAGRMELFLETFAIETMLEDVRATIEPLIEKNNNHLQVNQAEQLGQMYADVTKVRQCLFNLLSNASKFTEEGTIDLEVHRHGAADDKDWITFQVSDSGIGMTPEQISKLFSAFMQADSSTTRKYGGTGLGLVITKQFCQMMGGNVTVESEYGKGTTFSIHLPVEVIEPQKIA</sequence>
<dbReference type="Gene3D" id="6.10.340.10">
    <property type="match status" value="1"/>
</dbReference>
<evidence type="ECO:0000313" key="13">
    <source>
        <dbReference type="Proteomes" id="UP000031623"/>
    </source>
</evidence>
<dbReference type="SMART" id="SM00387">
    <property type="entry name" value="HATPase_c"/>
    <property type="match status" value="1"/>
</dbReference>
<dbReference type="SUPFAM" id="SSF47384">
    <property type="entry name" value="Homodimeric domain of signal transducing histidine kinase"/>
    <property type="match status" value="1"/>
</dbReference>
<dbReference type="SMART" id="SM00388">
    <property type="entry name" value="HisKA"/>
    <property type="match status" value="1"/>
</dbReference>
<dbReference type="InterPro" id="IPR036890">
    <property type="entry name" value="HATPase_C_sf"/>
</dbReference>
<dbReference type="SMART" id="SM00304">
    <property type="entry name" value="HAMP"/>
    <property type="match status" value="1"/>
</dbReference>
<evidence type="ECO:0000256" key="7">
    <source>
        <dbReference type="ARBA" id="ARBA00023012"/>
    </source>
</evidence>
<dbReference type="CDD" id="cd06225">
    <property type="entry name" value="HAMP"/>
    <property type="match status" value="1"/>
</dbReference>
<feature type="coiled-coil region" evidence="8">
    <location>
        <begin position="426"/>
        <end position="456"/>
    </location>
</feature>
<evidence type="ECO:0000256" key="3">
    <source>
        <dbReference type="ARBA" id="ARBA00012438"/>
    </source>
</evidence>
<keyword evidence="9" id="KW-1133">Transmembrane helix</keyword>
<dbReference type="EC" id="2.7.13.3" evidence="3"/>
<keyword evidence="7" id="KW-0902">Two-component regulatory system</keyword>
<evidence type="ECO:0000259" key="11">
    <source>
        <dbReference type="PROSITE" id="PS50885"/>
    </source>
</evidence>
<dbReference type="HOGENOM" id="CLU_000445_114_10_6"/>
<name>A0A090BU49_9GAMM</name>
<feature type="domain" description="Histidine kinase" evidence="10">
    <location>
        <begin position="463"/>
        <end position="686"/>
    </location>
</feature>
<dbReference type="SUPFAM" id="SSF47090">
    <property type="entry name" value="PGBD-like"/>
    <property type="match status" value="1"/>
</dbReference>
<evidence type="ECO:0000313" key="12">
    <source>
        <dbReference type="EMBL" id="BAP54486.1"/>
    </source>
</evidence>
<dbReference type="Pfam" id="PF00672">
    <property type="entry name" value="HAMP"/>
    <property type="match status" value="1"/>
</dbReference>
<feature type="transmembrane region" description="Helical" evidence="9">
    <location>
        <begin position="356"/>
        <end position="381"/>
    </location>
</feature>
<evidence type="ECO:0000256" key="9">
    <source>
        <dbReference type="SAM" id="Phobius"/>
    </source>
</evidence>
<dbReference type="SUPFAM" id="SSF55874">
    <property type="entry name" value="ATPase domain of HSP90 chaperone/DNA topoisomerase II/histidine kinase"/>
    <property type="match status" value="1"/>
</dbReference>
<evidence type="ECO:0000256" key="4">
    <source>
        <dbReference type="ARBA" id="ARBA00022553"/>
    </source>
</evidence>
<dbReference type="PROSITE" id="PS50885">
    <property type="entry name" value="HAMP"/>
    <property type="match status" value="1"/>
</dbReference>
<dbReference type="InterPro" id="IPR004358">
    <property type="entry name" value="Sig_transdc_His_kin-like_C"/>
</dbReference>
<gene>
    <name evidence="12" type="ORF">THII_0189</name>
</gene>
<dbReference type="InterPro" id="IPR033462">
    <property type="entry name" value="Cache_3-Cache_2"/>
</dbReference>
<keyword evidence="9" id="KW-0812">Transmembrane</keyword>
<dbReference type="PANTHER" id="PTHR43047:SF72">
    <property type="entry name" value="OSMOSENSING HISTIDINE PROTEIN KINASE SLN1"/>
    <property type="match status" value="1"/>
</dbReference>
<dbReference type="Gene3D" id="1.10.101.10">
    <property type="entry name" value="PGBD-like superfamily/PGBD"/>
    <property type="match status" value="1"/>
</dbReference>
<feature type="domain" description="HAMP" evidence="11">
    <location>
        <begin position="382"/>
        <end position="434"/>
    </location>
</feature>
<keyword evidence="8" id="KW-0175">Coiled coil</keyword>
<dbReference type="SUPFAM" id="SSF158472">
    <property type="entry name" value="HAMP domain-like"/>
    <property type="match status" value="1"/>
</dbReference>
<evidence type="ECO:0000256" key="5">
    <source>
        <dbReference type="ARBA" id="ARBA00022679"/>
    </source>
</evidence>
<dbReference type="AlphaFoldDB" id="A0A090BU49"/>
<dbReference type="CDD" id="cd12914">
    <property type="entry name" value="PDC1_DGC_like"/>
    <property type="match status" value="1"/>
</dbReference>
<dbReference type="InterPro" id="IPR003661">
    <property type="entry name" value="HisK_dim/P_dom"/>
</dbReference>
<evidence type="ECO:0000259" key="10">
    <source>
        <dbReference type="PROSITE" id="PS50109"/>
    </source>
</evidence>
<keyword evidence="4" id="KW-0597">Phosphoprotein</keyword>
<dbReference type="PRINTS" id="PR00344">
    <property type="entry name" value="BCTRLSENSOR"/>
</dbReference>
<dbReference type="CDD" id="cd12912">
    <property type="entry name" value="PDC2_MCP_like"/>
    <property type="match status" value="1"/>
</dbReference>
<keyword evidence="5" id="KW-0808">Transferase</keyword>
<dbReference type="InterPro" id="IPR003660">
    <property type="entry name" value="HAMP_dom"/>
</dbReference>
<comment type="subcellular location">
    <subcellularLocation>
        <location evidence="2">Membrane</location>
    </subcellularLocation>
</comment>
<dbReference type="InterPro" id="IPR003594">
    <property type="entry name" value="HATPase_dom"/>
</dbReference>
<dbReference type="Pfam" id="PF00512">
    <property type="entry name" value="HisKA"/>
    <property type="match status" value="1"/>
</dbReference>
<dbReference type="Gene3D" id="3.30.565.10">
    <property type="entry name" value="Histidine kinase-like ATPase, C-terminal domain"/>
    <property type="match status" value="1"/>
</dbReference>
<dbReference type="InterPro" id="IPR036365">
    <property type="entry name" value="PGBD-like_sf"/>
</dbReference>
<evidence type="ECO:0000256" key="1">
    <source>
        <dbReference type="ARBA" id="ARBA00000085"/>
    </source>
</evidence>
<comment type="catalytic activity">
    <reaction evidence="1">
        <text>ATP + protein L-histidine = ADP + protein N-phospho-L-histidine.</text>
        <dbReference type="EC" id="2.7.13.3"/>
    </reaction>
</comment>
<dbReference type="CDD" id="cd00082">
    <property type="entry name" value="HisKA"/>
    <property type="match status" value="1"/>
</dbReference>
<dbReference type="Proteomes" id="UP000031623">
    <property type="component" value="Chromosome"/>
</dbReference>
<keyword evidence="13" id="KW-1185">Reference proteome</keyword>
<keyword evidence="9" id="KW-0472">Membrane</keyword>
<dbReference type="InterPro" id="IPR005467">
    <property type="entry name" value="His_kinase_dom"/>
</dbReference>
<protein>
    <recommendedName>
        <fullName evidence="3">histidine kinase</fullName>
        <ecNumber evidence="3">2.7.13.3</ecNumber>
    </recommendedName>
</protein>
<dbReference type="GO" id="GO:0005886">
    <property type="term" value="C:plasma membrane"/>
    <property type="evidence" value="ECO:0007669"/>
    <property type="project" value="TreeGrafter"/>
</dbReference>
<dbReference type="CDD" id="cd16922">
    <property type="entry name" value="HATPase_EvgS-ArcB-TorS-like"/>
    <property type="match status" value="1"/>
</dbReference>
<accession>A0A090BU49</accession>
<dbReference type="FunFam" id="3.30.565.10:FF:000010">
    <property type="entry name" value="Sensor histidine kinase RcsC"/>
    <property type="match status" value="1"/>
</dbReference>
<organism evidence="12 13">
    <name type="scientific">Thioploca ingrica</name>
    <dbReference type="NCBI Taxonomy" id="40754"/>
    <lineage>
        <taxon>Bacteria</taxon>
        <taxon>Pseudomonadati</taxon>
        <taxon>Pseudomonadota</taxon>
        <taxon>Gammaproteobacteria</taxon>
        <taxon>Thiotrichales</taxon>
        <taxon>Thiotrichaceae</taxon>
        <taxon>Thioploca</taxon>
    </lineage>
</organism>
<dbReference type="PROSITE" id="PS50109">
    <property type="entry name" value="HIS_KIN"/>
    <property type="match status" value="1"/>
</dbReference>
<dbReference type="Pfam" id="PF02518">
    <property type="entry name" value="HATPase_c"/>
    <property type="match status" value="1"/>
</dbReference>
<dbReference type="KEGG" id="tig:THII_0189"/>
<dbReference type="STRING" id="40754.THII_0189"/>
<dbReference type="Pfam" id="PF17201">
    <property type="entry name" value="Cache_3-Cache_2"/>
    <property type="match status" value="1"/>
</dbReference>
<dbReference type="InterPro" id="IPR036097">
    <property type="entry name" value="HisK_dim/P_sf"/>
</dbReference>
<proteinExistence type="predicted"/>
<keyword evidence="6 12" id="KW-0418">Kinase</keyword>
<dbReference type="Pfam" id="PF01471">
    <property type="entry name" value="PG_binding_1"/>
    <property type="match status" value="1"/>
</dbReference>
<feature type="transmembrane region" description="Helical" evidence="9">
    <location>
        <begin position="12"/>
        <end position="32"/>
    </location>
</feature>
<dbReference type="GO" id="GO:0000155">
    <property type="term" value="F:phosphorelay sensor kinase activity"/>
    <property type="evidence" value="ECO:0007669"/>
    <property type="project" value="InterPro"/>
</dbReference>
<evidence type="ECO:0000256" key="6">
    <source>
        <dbReference type="ARBA" id="ARBA00022777"/>
    </source>
</evidence>
<evidence type="ECO:0000256" key="8">
    <source>
        <dbReference type="SAM" id="Coils"/>
    </source>
</evidence>
<dbReference type="InterPro" id="IPR002477">
    <property type="entry name" value="Peptidoglycan-bd-like"/>
</dbReference>
<dbReference type="PANTHER" id="PTHR43047">
    <property type="entry name" value="TWO-COMPONENT HISTIDINE PROTEIN KINASE"/>
    <property type="match status" value="1"/>
</dbReference>